<comment type="caution">
    <text evidence="3">The sequence shown here is derived from an EMBL/GenBank/DDBJ whole genome shotgun (WGS) entry which is preliminary data.</text>
</comment>
<keyword evidence="1" id="KW-0175">Coiled coil</keyword>
<dbReference type="Proteomes" id="UP001222325">
    <property type="component" value="Unassembled WGS sequence"/>
</dbReference>
<dbReference type="AlphaFoldDB" id="A0AAD6XU07"/>
<sequence length="239" mass="26672">MSASPGGRDNPFDAESSVPGESTWNPLVLRETSPPPPQGRVDASSPELANLLITLREQQERENQLETQRRQRQAIPMLQRVEETDAGLRAVRIELDRAERVVLETQSQVNVLARTNLVPRELTNSQRVDLSSLRAVVYGMRSVVDGALRGSRLVIAQLRLPPVHSLTRNAARVRLDPPVSRKGLWLTDKRPPDVVSVSEHHIPVWPQSLLRLYSDVARGKLEVPVLQGDNRLPAISALR</sequence>
<reference evidence="3" key="1">
    <citation type="submission" date="2023-03" db="EMBL/GenBank/DDBJ databases">
        <title>Massive genome expansion in bonnet fungi (Mycena s.s.) driven by repeated elements and novel gene families across ecological guilds.</title>
        <authorList>
            <consortium name="Lawrence Berkeley National Laboratory"/>
            <person name="Harder C.B."/>
            <person name="Miyauchi S."/>
            <person name="Viragh M."/>
            <person name="Kuo A."/>
            <person name="Thoen E."/>
            <person name="Andreopoulos B."/>
            <person name="Lu D."/>
            <person name="Skrede I."/>
            <person name="Drula E."/>
            <person name="Henrissat B."/>
            <person name="Morin E."/>
            <person name="Kohler A."/>
            <person name="Barry K."/>
            <person name="LaButti K."/>
            <person name="Morin E."/>
            <person name="Salamov A."/>
            <person name="Lipzen A."/>
            <person name="Mereny Z."/>
            <person name="Hegedus B."/>
            <person name="Baldrian P."/>
            <person name="Stursova M."/>
            <person name="Weitz H."/>
            <person name="Taylor A."/>
            <person name="Grigoriev I.V."/>
            <person name="Nagy L.G."/>
            <person name="Martin F."/>
            <person name="Kauserud H."/>
        </authorList>
    </citation>
    <scope>NUCLEOTIDE SEQUENCE</scope>
    <source>
        <strain evidence="3">CBHHK173m</strain>
    </source>
</reference>
<evidence type="ECO:0000256" key="2">
    <source>
        <dbReference type="SAM" id="MobiDB-lite"/>
    </source>
</evidence>
<dbReference type="EMBL" id="JARJCN010000002">
    <property type="protein sequence ID" value="KAJ7103085.1"/>
    <property type="molecule type" value="Genomic_DNA"/>
</dbReference>
<evidence type="ECO:0000313" key="3">
    <source>
        <dbReference type="EMBL" id="KAJ7103085.1"/>
    </source>
</evidence>
<accession>A0AAD6XU07</accession>
<evidence type="ECO:0000313" key="4">
    <source>
        <dbReference type="Proteomes" id="UP001222325"/>
    </source>
</evidence>
<evidence type="ECO:0000256" key="1">
    <source>
        <dbReference type="SAM" id="Coils"/>
    </source>
</evidence>
<gene>
    <name evidence="3" type="ORF">B0H15DRAFT_795319</name>
</gene>
<proteinExistence type="predicted"/>
<feature type="coiled-coil region" evidence="1">
    <location>
        <begin position="48"/>
        <end position="108"/>
    </location>
</feature>
<organism evidence="3 4">
    <name type="scientific">Mycena belliarum</name>
    <dbReference type="NCBI Taxonomy" id="1033014"/>
    <lineage>
        <taxon>Eukaryota</taxon>
        <taxon>Fungi</taxon>
        <taxon>Dikarya</taxon>
        <taxon>Basidiomycota</taxon>
        <taxon>Agaricomycotina</taxon>
        <taxon>Agaricomycetes</taxon>
        <taxon>Agaricomycetidae</taxon>
        <taxon>Agaricales</taxon>
        <taxon>Marasmiineae</taxon>
        <taxon>Mycenaceae</taxon>
        <taxon>Mycena</taxon>
    </lineage>
</organism>
<keyword evidence="4" id="KW-1185">Reference proteome</keyword>
<protein>
    <submittedName>
        <fullName evidence="3">Uncharacterized protein</fullName>
    </submittedName>
</protein>
<feature type="region of interest" description="Disordered" evidence="2">
    <location>
        <begin position="1"/>
        <end position="44"/>
    </location>
</feature>
<name>A0AAD6XU07_9AGAR</name>